<dbReference type="EMBL" id="VSSQ01089618">
    <property type="protein sequence ID" value="MPN35810.1"/>
    <property type="molecule type" value="Genomic_DNA"/>
</dbReference>
<organism evidence="1">
    <name type="scientific">bioreactor metagenome</name>
    <dbReference type="NCBI Taxonomy" id="1076179"/>
    <lineage>
        <taxon>unclassified sequences</taxon>
        <taxon>metagenomes</taxon>
        <taxon>ecological metagenomes</taxon>
    </lineage>
</organism>
<protein>
    <submittedName>
        <fullName evidence="1">Uncharacterized protein</fullName>
    </submittedName>
</protein>
<reference evidence="1" key="1">
    <citation type="submission" date="2019-08" db="EMBL/GenBank/DDBJ databases">
        <authorList>
            <person name="Kucharzyk K."/>
            <person name="Murdoch R.W."/>
            <person name="Higgins S."/>
            <person name="Loffler F."/>
        </authorList>
    </citation>
    <scope>NUCLEOTIDE SEQUENCE</scope>
</reference>
<evidence type="ECO:0000313" key="1">
    <source>
        <dbReference type="EMBL" id="MPN35810.1"/>
    </source>
</evidence>
<gene>
    <name evidence="1" type="ORF">SDC9_183312</name>
</gene>
<accession>A0A645HAS2</accession>
<comment type="caution">
    <text evidence="1">The sequence shown here is derived from an EMBL/GenBank/DDBJ whole genome shotgun (WGS) entry which is preliminary data.</text>
</comment>
<name>A0A645HAS2_9ZZZZ</name>
<proteinExistence type="predicted"/>
<dbReference type="AlphaFoldDB" id="A0A645HAS2"/>
<sequence length="40" mass="4748">MFQIVVTLCVFDRRLNILLRILYIMAVGVNLKEDMLHKMP</sequence>